<dbReference type="STRING" id="1095630.A0A2J6TL24"/>
<dbReference type="AlphaFoldDB" id="A0A2J6TL24"/>
<organism evidence="11 12">
    <name type="scientific">Hyaloscypha bicolor E</name>
    <dbReference type="NCBI Taxonomy" id="1095630"/>
    <lineage>
        <taxon>Eukaryota</taxon>
        <taxon>Fungi</taxon>
        <taxon>Dikarya</taxon>
        <taxon>Ascomycota</taxon>
        <taxon>Pezizomycotina</taxon>
        <taxon>Leotiomycetes</taxon>
        <taxon>Helotiales</taxon>
        <taxon>Hyaloscyphaceae</taxon>
        <taxon>Hyaloscypha</taxon>
        <taxon>Hyaloscypha bicolor</taxon>
    </lineage>
</organism>
<dbReference type="InterPro" id="IPR024712">
    <property type="entry name" value="Catalase_clade2"/>
</dbReference>
<evidence type="ECO:0000259" key="10">
    <source>
        <dbReference type="SMART" id="SM01060"/>
    </source>
</evidence>
<evidence type="ECO:0000313" key="12">
    <source>
        <dbReference type="Proteomes" id="UP000235371"/>
    </source>
</evidence>
<dbReference type="GO" id="GO:0006979">
    <property type="term" value="P:response to oxidative stress"/>
    <property type="evidence" value="ECO:0007669"/>
    <property type="project" value="InterPro"/>
</dbReference>
<dbReference type="InterPro" id="IPR018028">
    <property type="entry name" value="Catalase"/>
</dbReference>
<evidence type="ECO:0000256" key="9">
    <source>
        <dbReference type="ARBA" id="ARBA00023324"/>
    </source>
</evidence>
<keyword evidence="12" id="KW-1185">Reference proteome</keyword>
<evidence type="ECO:0000256" key="7">
    <source>
        <dbReference type="ARBA" id="ARBA00023002"/>
    </source>
</evidence>
<keyword evidence="4" id="KW-0575">Peroxidase</keyword>
<dbReference type="GO" id="GO:0005829">
    <property type="term" value="C:cytosol"/>
    <property type="evidence" value="ECO:0007669"/>
    <property type="project" value="TreeGrafter"/>
</dbReference>
<sequence length="389" mass="43044">MQPWVHTKLGPRVKFHAPAAQRAPYSVWAMAGNEMLRSYRYRDAFGVHASRFLMDNGKLKFAKWDWKPQQGKASLVWEEAQDLWDAITSGNGLEWELSVQIVDESQAFAFCFDTPDPTRYVPEELVPATPPETFRRDHIVLRHDFSGPNFEHPPINRPFVNVQNNRDFAAQNFIHLNTTAYSPNNLKNGIPNKPTKLRLLQPRPFFDRLVPTGQQLLINAIPFVVSHLKSTIFKSSVIVQLNRFPYFLSVAGLNVGALAPVNSSGSLVQTSSFTRAFASQGVNVIVGSKVQQGAINQTYSAAGPTEFGGIIVATGAESLFISRSSSTFFPANRLLQILVDGYRLEKPVPGSSVVIKIASIATPGVYVSNGVMSDELAAFKFVDSFPIDS</sequence>
<evidence type="ECO:0000256" key="4">
    <source>
        <dbReference type="ARBA" id="ARBA00022559"/>
    </source>
</evidence>
<protein>
    <recommendedName>
        <fullName evidence="3">catalase</fullName>
        <ecNumber evidence="3">1.11.1.6</ecNumber>
    </recommendedName>
</protein>
<dbReference type="GO" id="GO:0004096">
    <property type="term" value="F:catalase activity"/>
    <property type="evidence" value="ECO:0007669"/>
    <property type="project" value="UniProtKB-EC"/>
</dbReference>
<dbReference type="GO" id="GO:0046872">
    <property type="term" value="F:metal ion binding"/>
    <property type="evidence" value="ECO:0007669"/>
    <property type="project" value="UniProtKB-KW"/>
</dbReference>
<dbReference type="SMART" id="SM01060">
    <property type="entry name" value="Catalase"/>
    <property type="match status" value="1"/>
</dbReference>
<dbReference type="RefSeq" id="XP_024740639.1">
    <property type="nucleotide sequence ID" value="XM_024888361.1"/>
</dbReference>
<evidence type="ECO:0000313" key="11">
    <source>
        <dbReference type="EMBL" id="PMD63735.1"/>
    </source>
</evidence>
<keyword evidence="9" id="KW-0376">Hydrogen peroxide</keyword>
<dbReference type="PANTHER" id="PTHR42821:SF3">
    <property type="entry name" value="CATALASE B"/>
    <property type="match status" value="1"/>
</dbReference>
<name>A0A2J6TL24_9HELO</name>
<dbReference type="Gene3D" id="2.40.180.10">
    <property type="entry name" value="Catalase core domain"/>
    <property type="match status" value="2"/>
</dbReference>
<gene>
    <name evidence="11" type="ORF">K444DRAFT_715790</name>
</gene>
<dbReference type="Pfam" id="PF00199">
    <property type="entry name" value="Catalase"/>
    <property type="match status" value="1"/>
</dbReference>
<evidence type="ECO:0000256" key="5">
    <source>
        <dbReference type="ARBA" id="ARBA00022617"/>
    </source>
</evidence>
<dbReference type="SUPFAM" id="SSF56634">
    <property type="entry name" value="Heme-dependent catalase-like"/>
    <property type="match status" value="1"/>
</dbReference>
<dbReference type="InParanoid" id="A0A2J6TL24"/>
<dbReference type="Proteomes" id="UP000235371">
    <property type="component" value="Unassembled WGS sequence"/>
</dbReference>
<reference evidence="11 12" key="1">
    <citation type="submission" date="2016-04" db="EMBL/GenBank/DDBJ databases">
        <title>A degradative enzymes factory behind the ericoid mycorrhizal symbiosis.</title>
        <authorList>
            <consortium name="DOE Joint Genome Institute"/>
            <person name="Martino E."/>
            <person name="Morin E."/>
            <person name="Grelet G."/>
            <person name="Kuo A."/>
            <person name="Kohler A."/>
            <person name="Daghino S."/>
            <person name="Barry K."/>
            <person name="Choi C."/>
            <person name="Cichocki N."/>
            <person name="Clum A."/>
            <person name="Copeland A."/>
            <person name="Hainaut M."/>
            <person name="Haridas S."/>
            <person name="Labutti K."/>
            <person name="Lindquist E."/>
            <person name="Lipzen A."/>
            <person name="Khouja H.-R."/>
            <person name="Murat C."/>
            <person name="Ohm R."/>
            <person name="Olson A."/>
            <person name="Spatafora J."/>
            <person name="Veneault-Fourrey C."/>
            <person name="Henrissat B."/>
            <person name="Grigoriev I."/>
            <person name="Martin F."/>
            <person name="Perotto S."/>
        </authorList>
    </citation>
    <scope>NUCLEOTIDE SEQUENCE [LARGE SCALE GENOMIC DNA]</scope>
    <source>
        <strain evidence="11 12">E</strain>
    </source>
</reference>
<feature type="domain" description="Catalase core" evidence="10">
    <location>
        <begin position="2"/>
        <end position="190"/>
    </location>
</feature>
<dbReference type="PROSITE" id="PS51402">
    <property type="entry name" value="CATALASE_3"/>
    <property type="match status" value="1"/>
</dbReference>
<keyword evidence="6" id="KW-0479">Metal-binding</keyword>
<evidence type="ECO:0000256" key="2">
    <source>
        <dbReference type="ARBA" id="ARBA00005329"/>
    </source>
</evidence>
<evidence type="ECO:0000256" key="1">
    <source>
        <dbReference type="ARBA" id="ARBA00001971"/>
    </source>
</evidence>
<keyword evidence="5" id="KW-0349">Heme</keyword>
<dbReference type="GeneID" id="36596437"/>
<dbReference type="InterPro" id="IPR020835">
    <property type="entry name" value="Catalase_sf"/>
</dbReference>
<dbReference type="InterPro" id="IPR029062">
    <property type="entry name" value="Class_I_gatase-like"/>
</dbReference>
<dbReference type="Pfam" id="PF18011">
    <property type="entry name" value="Catalase_C"/>
    <property type="match status" value="1"/>
</dbReference>
<keyword evidence="8" id="KW-0408">Iron</keyword>
<comment type="cofactor">
    <cofactor evidence="1">
        <name>heme</name>
        <dbReference type="ChEBI" id="CHEBI:30413"/>
    </cofactor>
</comment>
<dbReference type="GO" id="GO:0020037">
    <property type="term" value="F:heme binding"/>
    <property type="evidence" value="ECO:0007669"/>
    <property type="project" value="InterPro"/>
</dbReference>
<comment type="similarity">
    <text evidence="2">Belongs to the catalase family.</text>
</comment>
<evidence type="ECO:0000256" key="3">
    <source>
        <dbReference type="ARBA" id="ARBA00012314"/>
    </source>
</evidence>
<dbReference type="EC" id="1.11.1.6" evidence="3"/>
<dbReference type="PANTHER" id="PTHR42821">
    <property type="entry name" value="CATALASE"/>
    <property type="match status" value="1"/>
</dbReference>
<dbReference type="InterPro" id="IPR011614">
    <property type="entry name" value="Catalase_core"/>
</dbReference>
<evidence type="ECO:0000256" key="6">
    <source>
        <dbReference type="ARBA" id="ARBA00022723"/>
    </source>
</evidence>
<proteinExistence type="inferred from homology"/>
<accession>A0A2J6TL24</accession>
<dbReference type="InterPro" id="IPR041399">
    <property type="entry name" value="Catalase_large_C"/>
</dbReference>
<evidence type="ECO:0000256" key="8">
    <source>
        <dbReference type="ARBA" id="ARBA00023004"/>
    </source>
</evidence>
<keyword evidence="7" id="KW-0560">Oxidoreductase</keyword>
<dbReference type="GO" id="GO:0042744">
    <property type="term" value="P:hydrogen peroxide catabolic process"/>
    <property type="evidence" value="ECO:0007669"/>
    <property type="project" value="UniProtKB-KW"/>
</dbReference>
<dbReference type="Gene3D" id="3.40.50.880">
    <property type="match status" value="1"/>
</dbReference>
<dbReference type="EMBL" id="KZ613780">
    <property type="protein sequence ID" value="PMD63735.1"/>
    <property type="molecule type" value="Genomic_DNA"/>
</dbReference>